<sequence>MRYLLCHPPIPAVQDTASKRLLLRAEALTEFDGAELASWKAVTRPLAERAFWPRFQDRQQRTRRERCAGSPC</sequence>
<protein>
    <submittedName>
        <fullName evidence="1">Uncharacterized protein</fullName>
    </submittedName>
</protein>
<evidence type="ECO:0000313" key="1">
    <source>
        <dbReference type="EMBL" id="CBK43344.1"/>
    </source>
</evidence>
<keyword evidence="2" id="KW-1185">Reference proteome</keyword>
<proteinExistence type="predicted"/>
<dbReference type="Proteomes" id="UP000001660">
    <property type="component" value="Chromosome"/>
</dbReference>
<name>D8P7J8_9BACT</name>
<dbReference type="HOGENOM" id="CLU_2714902_0_0_0"/>
<gene>
    <name evidence="1" type="ORF">NIDE3666</name>
</gene>
<accession>D8P7J8</accession>
<dbReference type="EMBL" id="FP929003">
    <property type="protein sequence ID" value="CBK43344.1"/>
    <property type="molecule type" value="Genomic_DNA"/>
</dbReference>
<evidence type="ECO:0000313" key="2">
    <source>
        <dbReference type="Proteomes" id="UP000001660"/>
    </source>
</evidence>
<dbReference type="AlphaFoldDB" id="D8P7J8"/>
<organism evidence="1 2">
    <name type="scientific">Nitrospira defluvii</name>
    <dbReference type="NCBI Taxonomy" id="330214"/>
    <lineage>
        <taxon>Bacteria</taxon>
        <taxon>Pseudomonadati</taxon>
        <taxon>Nitrospirota</taxon>
        <taxon>Nitrospiria</taxon>
        <taxon>Nitrospirales</taxon>
        <taxon>Nitrospiraceae</taxon>
        <taxon>Nitrospira</taxon>
    </lineage>
</organism>
<dbReference type="STRING" id="330214.NIDE3666"/>
<reference evidence="1 2" key="1">
    <citation type="journal article" date="2010" name="Proc. Natl. Acad. Sci. U.S.A.">
        <title>A Nitrospira metagenome illuminates the physiology and evolution of globally important nitrite-oxidizing bacteria.</title>
        <authorList>
            <person name="Lucker S."/>
            <person name="Wagner M."/>
            <person name="Maixner F."/>
            <person name="Pelletier E."/>
            <person name="Koch H."/>
            <person name="Vacherie B."/>
            <person name="Rattei T."/>
            <person name="Sinninghe Damste J."/>
            <person name="Spieck E."/>
            <person name="Le Paslier D."/>
            <person name="Daims H."/>
        </authorList>
    </citation>
    <scope>NUCLEOTIDE SEQUENCE [LARGE SCALE GENOMIC DNA]</scope>
</reference>
<dbReference type="KEGG" id="nde:NIDE3666"/>